<dbReference type="InterPro" id="IPR036291">
    <property type="entry name" value="NAD(P)-bd_dom_sf"/>
</dbReference>
<accession>A0A6A7VT50</accession>
<gene>
    <name evidence="3" type="ORF">F7D97_08635</name>
</gene>
<comment type="similarity">
    <text evidence="1">Belongs to the NAD(P)-dependent epimerase/dehydratase family.</text>
</comment>
<reference evidence="3 4" key="1">
    <citation type="submission" date="2019-09" db="EMBL/GenBank/DDBJ databases">
        <title>Distinct polysaccharide growth profiles of human intestinal Prevotella copri isolates.</title>
        <authorList>
            <person name="Fehlner-Peach H."/>
            <person name="Magnabosco C."/>
            <person name="Raghavan V."/>
            <person name="Scher J.U."/>
            <person name="Tett A."/>
            <person name="Cox L.M."/>
            <person name="Gottsegen C."/>
            <person name="Watters A."/>
            <person name="Wiltshire- Gordon J.D."/>
            <person name="Segata N."/>
            <person name="Bonneau R."/>
            <person name="Littman D.R."/>
        </authorList>
    </citation>
    <scope>NUCLEOTIDE SEQUENCE [LARGE SCALE GENOMIC DNA]</scope>
    <source>
        <strain evidence="4">iK21513</strain>
    </source>
</reference>
<evidence type="ECO:0000256" key="1">
    <source>
        <dbReference type="ARBA" id="ARBA00007637"/>
    </source>
</evidence>
<organism evidence="3 4">
    <name type="scientific">Segatella copri</name>
    <dbReference type="NCBI Taxonomy" id="165179"/>
    <lineage>
        <taxon>Bacteria</taxon>
        <taxon>Pseudomonadati</taxon>
        <taxon>Bacteroidota</taxon>
        <taxon>Bacteroidia</taxon>
        <taxon>Bacteroidales</taxon>
        <taxon>Prevotellaceae</taxon>
        <taxon>Segatella</taxon>
    </lineage>
</organism>
<dbReference type="RefSeq" id="WP_153080860.1">
    <property type="nucleotide sequence ID" value="NZ_VZAU01000008.1"/>
</dbReference>
<proteinExistence type="inferred from homology"/>
<dbReference type="AlphaFoldDB" id="A0A6A7VT50"/>
<sequence>MALLIGATGYVGRYLSIYLKEQGYDVLALGRSKKVQEFFKENDVPFLHFDLSDDESFNQLPTENIEAVIDLSACLAEHETPVENFFEVNTIGVYKMLEFCRKNGIKKFLLSSSHKVYNDIDKKIISEEDGISFKGYHSPYIISKIAAENFVTYYHKDFGIEGIVLRFIGVHGYGEILCHLNTDGTYKKSTFELFFERILGRLNTIAA</sequence>
<dbReference type="InterPro" id="IPR001509">
    <property type="entry name" value="Epimerase_deHydtase"/>
</dbReference>
<comment type="caution">
    <text evidence="3">The sequence shown here is derived from an EMBL/GenBank/DDBJ whole genome shotgun (WGS) entry which is preliminary data.</text>
</comment>
<evidence type="ECO:0000259" key="2">
    <source>
        <dbReference type="Pfam" id="PF01370"/>
    </source>
</evidence>
<dbReference type="EMBL" id="VZCY01000071">
    <property type="protein sequence ID" value="MQN09984.1"/>
    <property type="molecule type" value="Genomic_DNA"/>
</dbReference>
<dbReference type="SUPFAM" id="SSF51735">
    <property type="entry name" value="NAD(P)-binding Rossmann-fold domains"/>
    <property type="match status" value="1"/>
</dbReference>
<dbReference type="Proteomes" id="UP000406735">
    <property type="component" value="Unassembled WGS sequence"/>
</dbReference>
<evidence type="ECO:0000313" key="4">
    <source>
        <dbReference type="Proteomes" id="UP000406735"/>
    </source>
</evidence>
<dbReference type="Pfam" id="PF01370">
    <property type="entry name" value="Epimerase"/>
    <property type="match status" value="1"/>
</dbReference>
<dbReference type="PANTHER" id="PTHR43000">
    <property type="entry name" value="DTDP-D-GLUCOSE 4,6-DEHYDRATASE-RELATED"/>
    <property type="match status" value="1"/>
</dbReference>
<feature type="domain" description="NAD-dependent epimerase/dehydratase" evidence="2">
    <location>
        <begin position="3"/>
        <end position="181"/>
    </location>
</feature>
<evidence type="ECO:0000313" key="3">
    <source>
        <dbReference type="EMBL" id="MQN09984.1"/>
    </source>
</evidence>
<name>A0A6A7VT50_9BACT</name>
<protein>
    <submittedName>
        <fullName evidence="3">NAD(P)-dependent oxidoreductase</fullName>
    </submittedName>
</protein>
<dbReference type="Gene3D" id="3.40.50.720">
    <property type="entry name" value="NAD(P)-binding Rossmann-like Domain"/>
    <property type="match status" value="1"/>
</dbReference>